<dbReference type="PANTHER" id="PTHR38710">
    <property type="entry name" value="WITH PUTATIVE URIDYL PYROPHOSPHORYLASE-RELATED"/>
    <property type="match status" value="1"/>
</dbReference>
<dbReference type="SUPFAM" id="SSF55060">
    <property type="entry name" value="GHMP Kinase, C-terminal domain"/>
    <property type="match status" value="1"/>
</dbReference>
<dbReference type="AlphaFoldDB" id="A0A7M2X2M3"/>
<name>A0A7M2X2M3_9BACT</name>
<dbReference type="InterPro" id="IPR013750">
    <property type="entry name" value="GHMP_kinase_C_dom"/>
</dbReference>
<dbReference type="GO" id="GO:0005524">
    <property type="term" value="F:ATP binding"/>
    <property type="evidence" value="ECO:0007669"/>
    <property type="project" value="UniProtKB-KW"/>
</dbReference>
<evidence type="ECO:0000256" key="1">
    <source>
        <dbReference type="ARBA" id="ARBA00022741"/>
    </source>
</evidence>
<reference evidence="6 7" key="1">
    <citation type="submission" date="2020-10" db="EMBL/GenBank/DDBJ databases">
        <title>Wide distribution of Phycisphaera-like planctomycetes from WD2101 soil group in peatlands and genome analysis of the first cultivated representative.</title>
        <authorList>
            <person name="Dedysh S.N."/>
            <person name="Beletsky A.V."/>
            <person name="Ivanova A."/>
            <person name="Kulichevskaya I.S."/>
            <person name="Suzina N.E."/>
            <person name="Philippov D.A."/>
            <person name="Rakitin A.L."/>
            <person name="Mardanov A.V."/>
            <person name="Ravin N.V."/>
        </authorList>
    </citation>
    <scope>NUCLEOTIDE SEQUENCE [LARGE SCALE GENOMIC DNA]</scope>
    <source>
        <strain evidence="6 7">M1803</strain>
    </source>
</reference>
<evidence type="ECO:0000259" key="4">
    <source>
        <dbReference type="Pfam" id="PF00288"/>
    </source>
</evidence>
<dbReference type="RefSeq" id="WP_206294118.1">
    <property type="nucleotide sequence ID" value="NZ_CP063458.1"/>
</dbReference>
<evidence type="ECO:0000259" key="5">
    <source>
        <dbReference type="Pfam" id="PF08544"/>
    </source>
</evidence>
<keyword evidence="1" id="KW-0547">Nucleotide-binding</keyword>
<dbReference type="GO" id="GO:0016301">
    <property type="term" value="F:kinase activity"/>
    <property type="evidence" value="ECO:0007669"/>
    <property type="project" value="UniProtKB-KW"/>
</dbReference>
<dbReference type="Gene3D" id="3.30.230.120">
    <property type="match status" value="1"/>
</dbReference>
<dbReference type="Proteomes" id="UP000593765">
    <property type="component" value="Chromosome"/>
</dbReference>
<dbReference type="InterPro" id="IPR036554">
    <property type="entry name" value="GHMP_kinase_C_sf"/>
</dbReference>
<feature type="domain" description="GHMP kinase N-terminal" evidence="4">
    <location>
        <begin position="78"/>
        <end position="171"/>
    </location>
</feature>
<gene>
    <name evidence="6" type="ORF">IPV69_06525</name>
</gene>
<feature type="domain" description="GHMP kinase C-terminal" evidence="5">
    <location>
        <begin position="247"/>
        <end position="319"/>
    </location>
</feature>
<evidence type="ECO:0000256" key="2">
    <source>
        <dbReference type="ARBA" id="ARBA00022777"/>
    </source>
</evidence>
<evidence type="ECO:0000313" key="6">
    <source>
        <dbReference type="EMBL" id="QOV91010.1"/>
    </source>
</evidence>
<dbReference type="PANTHER" id="PTHR38710:SF1">
    <property type="entry name" value="WITH PUTATIVE URIDYL PYROPHOSPHORYLASE-RELATED"/>
    <property type="match status" value="1"/>
</dbReference>
<keyword evidence="7" id="KW-1185">Reference proteome</keyword>
<evidence type="ECO:0000256" key="3">
    <source>
        <dbReference type="ARBA" id="ARBA00022840"/>
    </source>
</evidence>
<sequence length="335" mass="38105">MIITSTAYARAGLVGNPSDGYFGKTISFVIRNFHTTIKLWESPHFEIMPSHGDLARFDSVHEFLRDVKLHGYYGGMRLIKAAIRKFHDHYRKQGIELPDRSFTVSFTTNIPRLVGMSGSSAIVTAMFRAMMTFYGVQLPKHIMPSLVLSVERDELDINAGLQDRVSQTYEGIVYMDFEKSHMERNGYGIYEELKPNVMPPLYVAYDPERAELSDVPHRNLRQLYERGDPTVVNAMIKYRELTDRGRDALMSGDWPTLSRVMDENFDLRRTFMAIAPENQRMIDVARSTGASAKFTGSGGAICGLYKDGKQYQQLVDAMASIRCTVIRPIIFEDQV</sequence>
<proteinExistence type="predicted"/>
<keyword evidence="2 6" id="KW-0808">Transferase</keyword>
<dbReference type="InterPro" id="IPR006204">
    <property type="entry name" value="GHMP_kinase_N_dom"/>
</dbReference>
<dbReference type="Pfam" id="PF08544">
    <property type="entry name" value="GHMP_kinases_C"/>
    <property type="match status" value="1"/>
</dbReference>
<protein>
    <submittedName>
        <fullName evidence="6">GHMP kinase</fullName>
    </submittedName>
</protein>
<accession>A0A7M2X2M3</accession>
<keyword evidence="2 6" id="KW-0418">Kinase</keyword>
<evidence type="ECO:0000313" key="7">
    <source>
        <dbReference type="Proteomes" id="UP000593765"/>
    </source>
</evidence>
<keyword evidence="3" id="KW-0067">ATP-binding</keyword>
<dbReference type="InterPro" id="IPR020568">
    <property type="entry name" value="Ribosomal_Su5_D2-typ_SF"/>
</dbReference>
<organism evidence="6 7">
    <name type="scientific">Humisphaera borealis</name>
    <dbReference type="NCBI Taxonomy" id="2807512"/>
    <lineage>
        <taxon>Bacteria</taxon>
        <taxon>Pseudomonadati</taxon>
        <taxon>Planctomycetota</taxon>
        <taxon>Phycisphaerae</taxon>
        <taxon>Tepidisphaerales</taxon>
        <taxon>Tepidisphaeraceae</taxon>
        <taxon>Humisphaera</taxon>
    </lineage>
</organism>
<dbReference type="SUPFAM" id="SSF54211">
    <property type="entry name" value="Ribosomal protein S5 domain 2-like"/>
    <property type="match status" value="1"/>
</dbReference>
<dbReference type="InterPro" id="IPR053034">
    <property type="entry name" value="Glucuronokinase-like"/>
</dbReference>
<dbReference type="KEGG" id="hbs:IPV69_06525"/>
<dbReference type="EMBL" id="CP063458">
    <property type="protein sequence ID" value="QOV91010.1"/>
    <property type="molecule type" value="Genomic_DNA"/>
</dbReference>
<dbReference type="Pfam" id="PF00288">
    <property type="entry name" value="GHMP_kinases_N"/>
    <property type="match status" value="1"/>
</dbReference>